<dbReference type="GO" id="GO:0006813">
    <property type="term" value="P:potassium ion transport"/>
    <property type="evidence" value="ECO:0007669"/>
    <property type="project" value="InterPro"/>
</dbReference>
<evidence type="ECO:0000256" key="4">
    <source>
        <dbReference type="ARBA" id="ARBA00022692"/>
    </source>
</evidence>
<evidence type="ECO:0000256" key="5">
    <source>
        <dbReference type="ARBA" id="ARBA00022989"/>
    </source>
</evidence>
<feature type="transmembrane region" description="Helical" evidence="7">
    <location>
        <begin position="116"/>
        <end position="137"/>
    </location>
</feature>
<dbReference type="InterPro" id="IPR036291">
    <property type="entry name" value="NAD(P)-bd_dom_sf"/>
</dbReference>
<keyword evidence="5 7" id="KW-1133">Transmembrane helix</keyword>
<keyword evidence="3" id="KW-0813">Transport</keyword>
<dbReference type="SUPFAM" id="SSF51735">
    <property type="entry name" value="NAD(P)-binding Rossmann-fold domains"/>
    <property type="match status" value="1"/>
</dbReference>
<dbReference type="GO" id="GO:0016020">
    <property type="term" value="C:membrane"/>
    <property type="evidence" value="ECO:0007669"/>
    <property type="project" value="UniProtKB-SubCell"/>
</dbReference>
<evidence type="ECO:0000259" key="8">
    <source>
        <dbReference type="PROSITE" id="PS51201"/>
    </source>
</evidence>
<dbReference type="Proteomes" id="UP000676169">
    <property type="component" value="Chromosome"/>
</dbReference>
<dbReference type="Pfam" id="PF02254">
    <property type="entry name" value="TrkA_N"/>
    <property type="match status" value="1"/>
</dbReference>
<dbReference type="Gene3D" id="1.20.1530.20">
    <property type="match status" value="1"/>
</dbReference>
<evidence type="ECO:0000313" key="10">
    <source>
        <dbReference type="Proteomes" id="UP000676169"/>
    </source>
</evidence>
<keyword evidence="6 7" id="KW-0472">Membrane</keyword>
<dbReference type="PANTHER" id="PTHR42751">
    <property type="entry name" value="SODIUM/HYDROGEN EXCHANGER FAMILY/TRKA DOMAIN PROTEIN"/>
    <property type="match status" value="1"/>
</dbReference>
<organism evidence="9 10">
    <name type="scientific">Luteolibacter ambystomatis</name>
    <dbReference type="NCBI Taxonomy" id="2824561"/>
    <lineage>
        <taxon>Bacteria</taxon>
        <taxon>Pseudomonadati</taxon>
        <taxon>Verrucomicrobiota</taxon>
        <taxon>Verrucomicrobiia</taxon>
        <taxon>Verrucomicrobiales</taxon>
        <taxon>Verrucomicrobiaceae</taxon>
        <taxon>Luteolibacter</taxon>
    </lineage>
</organism>
<dbReference type="Pfam" id="PF00999">
    <property type="entry name" value="Na_H_Exchanger"/>
    <property type="match status" value="1"/>
</dbReference>
<evidence type="ECO:0000313" key="9">
    <source>
        <dbReference type="EMBL" id="QUE50122.1"/>
    </source>
</evidence>
<protein>
    <submittedName>
        <fullName evidence="9">Cation:proton antiporter</fullName>
    </submittedName>
</protein>
<feature type="transmembrane region" description="Helical" evidence="7">
    <location>
        <begin position="331"/>
        <end position="351"/>
    </location>
</feature>
<dbReference type="PANTHER" id="PTHR42751:SF1">
    <property type="entry name" value="CATION_PROTON ANTIPORTER YBAL-RELATED"/>
    <property type="match status" value="1"/>
</dbReference>
<feature type="transmembrane region" description="Helical" evidence="7">
    <location>
        <begin position="86"/>
        <end position="110"/>
    </location>
</feature>
<dbReference type="InterPro" id="IPR006153">
    <property type="entry name" value="Cation/H_exchanger_TM"/>
</dbReference>
<gene>
    <name evidence="9" type="ORF">KBB96_14750</name>
</gene>
<name>A0A975G7A3_9BACT</name>
<keyword evidence="10" id="KW-1185">Reference proteome</keyword>
<evidence type="ECO:0000256" key="2">
    <source>
        <dbReference type="ARBA" id="ARBA00005551"/>
    </source>
</evidence>
<proteinExistence type="inferred from homology"/>
<dbReference type="InterPro" id="IPR003148">
    <property type="entry name" value="RCK_N"/>
</dbReference>
<feature type="transmembrane region" description="Helical" evidence="7">
    <location>
        <begin position="223"/>
        <end position="243"/>
    </location>
</feature>
<dbReference type="GO" id="GO:0015297">
    <property type="term" value="F:antiporter activity"/>
    <property type="evidence" value="ECO:0007669"/>
    <property type="project" value="InterPro"/>
</dbReference>
<evidence type="ECO:0000256" key="3">
    <source>
        <dbReference type="ARBA" id="ARBA00022448"/>
    </source>
</evidence>
<reference evidence="9" key="1">
    <citation type="submission" date="2021-04" db="EMBL/GenBank/DDBJ databases">
        <title>Luteolibacter sp. 32A isolated from the skin of an Anderson's salamander (Ambystoma andersonii).</title>
        <authorList>
            <person name="Spergser J."/>
            <person name="Busse H.-J."/>
        </authorList>
    </citation>
    <scope>NUCLEOTIDE SEQUENCE</scope>
    <source>
        <strain evidence="9">32A</strain>
    </source>
</reference>
<comment type="similarity">
    <text evidence="2">Belongs to the monovalent cation:proton antiporter 2 (CPA2) transporter (TC 2.A.37) family.</text>
</comment>
<feature type="transmembrane region" description="Helical" evidence="7">
    <location>
        <begin position="302"/>
        <end position="324"/>
    </location>
</feature>
<dbReference type="Gene3D" id="3.40.50.720">
    <property type="entry name" value="NAD(P)-binding Rossmann-like Domain"/>
    <property type="match status" value="1"/>
</dbReference>
<dbReference type="InterPro" id="IPR038770">
    <property type="entry name" value="Na+/solute_symporter_sf"/>
</dbReference>
<accession>A0A975G7A3</accession>
<dbReference type="GO" id="GO:1902600">
    <property type="term" value="P:proton transmembrane transport"/>
    <property type="evidence" value="ECO:0007669"/>
    <property type="project" value="InterPro"/>
</dbReference>
<dbReference type="PROSITE" id="PS51201">
    <property type="entry name" value="RCK_N"/>
    <property type="match status" value="1"/>
</dbReference>
<evidence type="ECO:0000256" key="1">
    <source>
        <dbReference type="ARBA" id="ARBA00004141"/>
    </source>
</evidence>
<dbReference type="KEGG" id="lamb:KBB96_14750"/>
<dbReference type="AlphaFoldDB" id="A0A975G7A3"/>
<sequence>MNHLDLILTLTGGLAAALALGLGSQKLGLSPIVGYLVAGILVSPNTPGFAANKDLAKEMAEIGVILLMFGVGLHFHFKELLAVKRIAVPGAIVQSAVATVLSMVVMHYFFGWSWTQGAVFGMAIAVASTVVLTRVLVDNHDLHKPIGHIAIGWLVVEDLFTVFVLVLIPAVFGGESAGGGALALAIGWTALKIVLLVAFTFVVGGWAIPRLLTVIARTGSRELFTLAVLVIALGIAVGAAKLFGVSMELGAFLAGMVVARSEFSTRAATDALPMKDAFGVLFFVSVGMLFDLKSLLETPWLAVATVGIILIGKPLAAIAIALILRYPLKTSLAVGAVLSQIGEFSFIVGTIGKQYGLLDDKAFNVLVASAIITITVAPLIYRCAGPLERRLSKMPGFRALAARAVETTDNLPADSDDNRRAVIVGYGPVGKTVTRLLRENGFTPVIVEMNVDTVRTLRSKGIAAVYGDASHPETLMTAGADKADIFILSASSVEMGSEAIQQAKKLNPKVRVLARTAYLREADELLNEGSDAVFSGEGEVALSMTENILEYFGATDEQIDRERDRIRRDLFAQVEA</sequence>
<feature type="domain" description="RCK N-terminal" evidence="8">
    <location>
        <begin position="418"/>
        <end position="534"/>
    </location>
</feature>
<keyword evidence="4 7" id="KW-0812">Transmembrane</keyword>
<dbReference type="EMBL" id="CP073100">
    <property type="protein sequence ID" value="QUE50122.1"/>
    <property type="molecule type" value="Genomic_DNA"/>
</dbReference>
<evidence type="ECO:0000256" key="6">
    <source>
        <dbReference type="ARBA" id="ARBA00023136"/>
    </source>
</evidence>
<feature type="transmembrane region" description="Helical" evidence="7">
    <location>
        <begin position="178"/>
        <end position="203"/>
    </location>
</feature>
<dbReference type="RefSeq" id="WP_211630211.1">
    <property type="nucleotide sequence ID" value="NZ_CP073100.1"/>
</dbReference>
<feature type="transmembrane region" description="Helical" evidence="7">
    <location>
        <begin position="363"/>
        <end position="384"/>
    </location>
</feature>
<evidence type="ECO:0000256" key="7">
    <source>
        <dbReference type="SAM" id="Phobius"/>
    </source>
</evidence>
<feature type="transmembrane region" description="Helical" evidence="7">
    <location>
        <begin position="149"/>
        <end position="172"/>
    </location>
</feature>
<comment type="subcellular location">
    <subcellularLocation>
        <location evidence="1">Membrane</location>
        <topology evidence="1">Multi-pass membrane protein</topology>
    </subcellularLocation>
</comment>
<feature type="transmembrane region" description="Helical" evidence="7">
    <location>
        <begin position="59"/>
        <end position="77"/>
    </location>
</feature>